<sequence length="350" mass="37079">MGHTRLFSFSSAFFWSLLLLSQLIITLAGAQAAVGPVGVGVNYGMIGDNLPTPEQVVGLYKSRNITGLRLFDPNPAALKALERSGIRVVLGTRNEDLQALASNASFAAAWVNANVLPHAASIRFQYITAGNEVIPGDLAGNVLQAMQNLDAALVAAGLSIPVTTVVATQVLGVSFPPSQGSFSQSSLPFMVPIVSFLAAKQTPLLVNVYPYFAYSGDPKDVPLDYALFNAKQPPVIDGGLSYMNLFDAIVDAMYSALEKAGGPPGLQLVVSETGWPSGGGGLGATVENAQTYNNNVVAHVKSNAGTPKRPGKALETYLFAMFNEDQKPPGTEQNFGLYHPDMTEVYHVNF</sequence>
<dbReference type="PROSITE" id="PS00587">
    <property type="entry name" value="GLYCOSYL_HYDROL_F17"/>
    <property type="match status" value="1"/>
</dbReference>
<dbReference type="SUPFAM" id="SSF51445">
    <property type="entry name" value="(Trans)glycosidases"/>
    <property type="match status" value="1"/>
</dbReference>
<dbReference type="PANTHER" id="PTHR32227">
    <property type="entry name" value="GLUCAN ENDO-1,3-BETA-GLUCOSIDASE BG1-RELATED-RELATED"/>
    <property type="match status" value="1"/>
</dbReference>
<evidence type="ECO:0000256" key="5">
    <source>
        <dbReference type="RuleBase" id="RU004336"/>
    </source>
</evidence>
<dbReference type="InterPro" id="IPR000490">
    <property type="entry name" value="Glyco_hydro_17"/>
</dbReference>
<evidence type="ECO:0000313" key="8">
    <source>
        <dbReference type="Proteomes" id="UP001085076"/>
    </source>
</evidence>
<evidence type="ECO:0000256" key="6">
    <source>
        <dbReference type="SAM" id="SignalP"/>
    </source>
</evidence>
<dbReference type="GO" id="GO:0042973">
    <property type="term" value="F:glucan endo-1,3-beta-D-glucosidase activity"/>
    <property type="evidence" value="ECO:0007669"/>
    <property type="project" value="UniProtKB-ARBA"/>
</dbReference>
<evidence type="ECO:0000256" key="3">
    <source>
        <dbReference type="ARBA" id="ARBA00023295"/>
    </source>
</evidence>
<keyword evidence="3 5" id="KW-0326">Glycosidase</keyword>
<evidence type="ECO:0000256" key="2">
    <source>
        <dbReference type="ARBA" id="ARBA00022801"/>
    </source>
</evidence>
<reference evidence="7" key="2">
    <citation type="journal article" date="2022" name="Hortic Res">
        <title>The genome of Dioscorea zingiberensis sheds light on the biosynthesis, origin and evolution of the medicinally important diosgenin saponins.</title>
        <authorList>
            <person name="Li Y."/>
            <person name="Tan C."/>
            <person name="Li Z."/>
            <person name="Guo J."/>
            <person name="Li S."/>
            <person name="Chen X."/>
            <person name="Wang C."/>
            <person name="Dai X."/>
            <person name="Yang H."/>
            <person name="Song W."/>
            <person name="Hou L."/>
            <person name="Xu J."/>
            <person name="Tong Z."/>
            <person name="Xu A."/>
            <person name="Yuan X."/>
            <person name="Wang W."/>
            <person name="Yang Q."/>
            <person name="Chen L."/>
            <person name="Sun Z."/>
            <person name="Wang K."/>
            <person name="Pan B."/>
            <person name="Chen J."/>
            <person name="Bao Y."/>
            <person name="Liu F."/>
            <person name="Qi X."/>
            <person name="Gang D.R."/>
            <person name="Wen J."/>
            <person name="Li J."/>
        </authorList>
    </citation>
    <scope>NUCLEOTIDE SEQUENCE</scope>
    <source>
        <strain evidence="7">Dzin_1.0</strain>
    </source>
</reference>
<dbReference type="Pfam" id="PF00332">
    <property type="entry name" value="Glyco_hydro_17"/>
    <property type="match status" value="1"/>
</dbReference>
<feature type="chain" id="PRO_5038382750" description="Glucan endo-1,3-beta-D-glucosidase" evidence="6">
    <location>
        <begin position="33"/>
        <end position="350"/>
    </location>
</feature>
<dbReference type="EMBL" id="JAGGNH010000003">
    <property type="protein sequence ID" value="KAJ0978004.1"/>
    <property type="molecule type" value="Genomic_DNA"/>
</dbReference>
<dbReference type="OrthoDB" id="941679at2759"/>
<name>A0A9D5HIU0_9LILI</name>
<feature type="signal peptide" evidence="6">
    <location>
        <begin position="1"/>
        <end position="32"/>
    </location>
</feature>
<keyword evidence="6" id="KW-0732">Signal</keyword>
<accession>A0A9D5HIU0</accession>
<comment type="caution">
    <text evidence="7">The sequence shown here is derived from an EMBL/GenBank/DDBJ whole genome shotgun (WGS) entry which is preliminary data.</text>
</comment>
<dbReference type="AlphaFoldDB" id="A0A9D5HIU0"/>
<proteinExistence type="inferred from homology"/>
<keyword evidence="2 5" id="KW-0378">Hydrolase</keyword>
<protein>
    <recommendedName>
        <fullName evidence="9">Glucan endo-1,3-beta-D-glucosidase</fullName>
    </recommendedName>
</protein>
<gene>
    <name evidence="7" type="ORF">J5N97_013478</name>
</gene>
<keyword evidence="8" id="KW-1185">Reference proteome</keyword>
<dbReference type="FunFam" id="3.20.20.80:FF:000010">
    <property type="entry name" value="glucan endo-1,3-beta-glucosidase, basic"/>
    <property type="match status" value="1"/>
</dbReference>
<dbReference type="InterPro" id="IPR044965">
    <property type="entry name" value="Glyco_hydro_17_plant"/>
</dbReference>
<evidence type="ECO:0000313" key="7">
    <source>
        <dbReference type="EMBL" id="KAJ0978004.1"/>
    </source>
</evidence>
<comment type="similarity">
    <text evidence="1 4">Belongs to the glycosyl hydrolase 17 family.</text>
</comment>
<dbReference type="Proteomes" id="UP001085076">
    <property type="component" value="Miscellaneous, Linkage group lg03"/>
</dbReference>
<dbReference type="GO" id="GO:0005975">
    <property type="term" value="P:carbohydrate metabolic process"/>
    <property type="evidence" value="ECO:0007669"/>
    <property type="project" value="InterPro"/>
</dbReference>
<evidence type="ECO:0008006" key="9">
    <source>
        <dbReference type="Google" id="ProtNLM"/>
    </source>
</evidence>
<evidence type="ECO:0000256" key="1">
    <source>
        <dbReference type="ARBA" id="ARBA00008773"/>
    </source>
</evidence>
<evidence type="ECO:0000256" key="4">
    <source>
        <dbReference type="RuleBase" id="RU004335"/>
    </source>
</evidence>
<dbReference type="Gene3D" id="3.20.20.80">
    <property type="entry name" value="Glycosidases"/>
    <property type="match status" value="1"/>
</dbReference>
<organism evidence="7 8">
    <name type="scientific">Dioscorea zingiberensis</name>
    <dbReference type="NCBI Taxonomy" id="325984"/>
    <lineage>
        <taxon>Eukaryota</taxon>
        <taxon>Viridiplantae</taxon>
        <taxon>Streptophyta</taxon>
        <taxon>Embryophyta</taxon>
        <taxon>Tracheophyta</taxon>
        <taxon>Spermatophyta</taxon>
        <taxon>Magnoliopsida</taxon>
        <taxon>Liliopsida</taxon>
        <taxon>Dioscoreales</taxon>
        <taxon>Dioscoreaceae</taxon>
        <taxon>Dioscorea</taxon>
    </lineage>
</organism>
<dbReference type="InterPro" id="IPR017853">
    <property type="entry name" value="GH"/>
</dbReference>
<reference evidence="7" key="1">
    <citation type="submission" date="2021-03" db="EMBL/GenBank/DDBJ databases">
        <authorList>
            <person name="Li Z."/>
            <person name="Yang C."/>
        </authorList>
    </citation>
    <scope>NUCLEOTIDE SEQUENCE</scope>
    <source>
        <strain evidence="7">Dzin_1.0</strain>
        <tissue evidence="7">Leaf</tissue>
    </source>
</reference>